<dbReference type="RefSeq" id="WP_161435686.1">
    <property type="nucleotide sequence ID" value="NZ_WXYO01000005.1"/>
</dbReference>
<feature type="transmembrane region" description="Helical" evidence="1">
    <location>
        <begin position="91"/>
        <end position="109"/>
    </location>
</feature>
<dbReference type="GO" id="GO:0009636">
    <property type="term" value="P:response to toxic substance"/>
    <property type="evidence" value="ECO:0007669"/>
    <property type="project" value="TreeGrafter"/>
</dbReference>
<protein>
    <submittedName>
        <fullName evidence="3">DUF1648 domain-containing protein</fullName>
    </submittedName>
</protein>
<feature type="transmembrane region" description="Helical" evidence="1">
    <location>
        <begin position="163"/>
        <end position="182"/>
    </location>
</feature>
<evidence type="ECO:0000313" key="4">
    <source>
        <dbReference type="Proteomes" id="UP000475249"/>
    </source>
</evidence>
<evidence type="ECO:0000313" key="3">
    <source>
        <dbReference type="EMBL" id="NAS12654.1"/>
    </source>
</evidence>
<dbReference type="Proteomes" id="UP000475249">
    <property type="component" value="Unassembled WGS sequence"/>
</dbReference>
<proteinExistence type="predicted"/>
<name>A0A6L9ED24_9FLAO</name>
<dbReference type="Pfam" id="PF07853">
    <property type="entry name" value="DUF1648"/>
    <property type="match status" value="1"/>
</dbReference>
<evidence type="ECO:0000259" key="2">
    <source>
        <dbReference type="Pfam" id="PF07853"/>
    </source>
</evidence>
<dbReference type="PANTHER" id="PTHR37810:SF5">
    <property type="entry name" value="IMMUNITY PROTEIN SDPI"/>
    <property type="match status" value="1"/>
</dbReference>
<feature type="transmembrane region" description="Helical" evidence="1">
    <location>
        <begin position="52"/>
        <end position="70"/>
    </location>
</feature>
<dbReference type="PANTHER" id="PTHR37810">
    <property type="entry name" value="IMMUNITY PROTEIN SDPI"/>
    <property type="match status" value="1"/>
</dbReference>
<dbReference type="InterPro" id="IPR025962">
    <property type="entry name" value="SdpI/YhfL"/>
</dbReference>
<feature type="transmembrane region" description="Helical" evidence="1">
    <location>
        <begin position="115"/>
        <end position="134"/>
    </location>
</feature>
<evidence type="ECO:0000256" key="1">
    <source>
        <dbReference type="SAM" id="Phobius"/>
    </source>
</evidence>
<reference evidence="3 4" key="1">
    <citation type="submission" date="2020-01" db="EMBL/GenBank/DDBJ databases">
        <title>Bacteria diversity of Porities sp.</title>
        <authorList>
            <person name="Wang G."/>
        </authorList>
    </citation>
    <scope>NUCLEOTIDE SEQUENCE [LARGE SCALE GENOMIC DNA]</scope>
    <source>
        <strain evidence="3 4">R33</strain>
    </source>
</reference>
<feature type="transmembrane region" description="Helical" evidence="1">
    <location>
        <begin position="9"/>
        <end position="26"/>
    </location>
</feature>
<dbReference type="InterPro" id="IPR026272">
    <property type="entry name" value="SdpI"/>
</dbReference>
<dbReference type="PIRSF" id="PIRSF038959">
    <property type="entry name" value="SdpI"/>
    <property type="match status" value="1"/>
</dbReference>
<feature type="transmembrane region" description="Helical" evidence="1">
    <location>
        <begin position="188"/>
        <end position="208"/>
    </location>
</feature>
<dbReference type="InterPro" id="IPR012867">
    <property type="entry name" value="DUF1648"/>
</dbReference>
<comment type="caution">
    <text evidence="3">The sequence shown here is derived from an EMBL/GenBank/DDBJ whole genome shotgun (WGS) entry which is preliminary data.</text>
</comment>
<gene>
    <name evidence="3" type="ORF">GTQ38_11615</name>
</gene>
<feature type="domain" description="DUF1648" evidence="2">
    <location>
        <begin position="13"/>
        <end position="58"/>
    </location>
</feature>
<accession>A0A6L9ED24</accession>
<keyword evidence="1" id="KW-1133">Transmembrane helix</keyword>
<sequence length="216" mass="24865">MKISFKKEIPLIIVALLPFAYLAYVWNSLPEKVPLHYNMEGEADRYGDKAELLLIPFLLPVLIYLILLMVPAIDPKGKIQKMGNKYQQLRFILVSFMSVLALFILFMVSSNSNSYLNLIYALLGFLFVLLGNYFKTLKPNYFIGIRTPWTLENETVWKKTHILGGKLWFVGGLLIVLCSFLISGKAFFVFFISAVLLLVLIPFVYSYLEFKKLEKV</sequence>
<dbReference type="EMBL" id="WXYO01000005">
    <property type="protein sequence ID" value="NAS12654.1"/>
    <property type="molecule type" value="Genomic_DNA"/>
</dbReference>
<keyword evidence="1" id="KW-0472">Membrane</keyword>
<keyword evidence="1" id="KW-0812">Transmembrane</keyword>
<dbReference type="AlphaFoldDB" id="A0A6L9ED24"/>
<keyword evidence="4" id="KW-1185">Reference proteome</keyword>
<dbReference type="Pfam" id="PF13630">
    <property type="entry name" value="SdpI"/>
    <property type="match status" value="1"/>
</dbReference>
<organism evidence="3 4">
    <name type="scientific">Poritiphilus flavus</name>
    <dbReference type="NCBI Taxonomy" id="2697053"/>
    <lineage>
        <taxon>Bacteria</taxon>
        <taxon>Pseudomonadati</taxon>
        <taxon>Bacteroidota</taxon>
        <taxon>Flavobacteriia</taxon>
        <taxon>Flavobacteriales</taxon>
        <taxon>Flavobacteriaceae</taxon>
        <taxon>Poritiphilus</taxon>
    </lineage>
</organism>